<feature type="region of interest" description="Disordered" evidence="1">
    <location>
        <begin position="1"/>
        <end position="25"/>
    </location>
</feature>
<accession>A0ABQ1IJ18</accession>
<name>A0ABQ1IJ18_9PROT</name>
<evidence type="ECO:0000313" key="3">
    <source>
        <dbReference type="Proteomes" id="UP000603352"/>
    </source>
</evidence>
<protein>
    <submittedName>
        <fullName evidence="2">Uncharacterized protein</fullName>
    </submittedName>
</protein>
<dbReference type="EMBL" id="BMDZ01000029">
    <property type="protein sequence ID" value="GGB43511.1"/>
    <property type="molecule type" value="Genomic_DNA"/>
</dbReference>
<dbReference type="Proteomes" id="UP000603352">
    <property type="component" value="Unassembled WGS sequence"/>
</dbReference>
<proteinExistence type="predicted"/>
<comment type="caution">
    <text evidence="2">The sequence shown here is derived from an EMBL/GenBank/DDBJ whole genome shotgun (WGS) entry which is preliminary data.</text>
</comment>
<keyword evidence="3" id="KW-1185">Reference proteome</keyword>
<evidence type="ECO:0000256" key="1">
    <source>
        <dbReference type="SAM" id="MobiDB-lite"/>
    </source>
</evidence>
<organism evidence="2 3">
    <name type="scientific">Tistrella bauzanensis</name>
    <dbReference type="NCBI Taxonomy" id="657419"/>
    <lineage>
        <taxon>Bacteria</taxon>
        <taxon>Pseudomonadati</taxon>
        <taxon>Pseudomonadota</taxon>
        <taxon>Alphaproteobacteria</taxon>
        <taxon>Geminicoccales</taxon>
        <taxon>Geminicoccaceae</taxon>
        <taxon>Tistrella</taxon>
    </lineage>
</organism>
<reference evidence="3" key="1">
    <citation type="journal article" date="2019" name="Int. J. Syst. Evol. Microbiol.">
        <title>The Global Catalogue of Microorganisms (GCM) 10K type strain sequencing project: providing services to taxonomists for standard genome sequencing and annotation.</title>
        <authorList>
            <consortium name="The Broad Institute Genomics Platform"/>
            <consortium name="The Broad Institute Genome Sequencing Center for Infectious Disease"/>
            <person name="Wu L."/>
            <person name="Ma J."/>
        </authorList>
    </citation>
    <scope>NUCLEOTIDE SEQUENCE [LARGE SCALE GENOMIC DNA]</scope>
    <source>
        <strain evidence="3">CGMCC 1.10188</strain>
    </source>
</reference>
<evidence type="ECO:0000313" key="2">
    <source>
        <dbReference type="EMBL" id="GGB43511.1"/>
    </source>
</evidence>
<sequence>MAEPGPPVRLKLTPGARRRASTTNTVPACRKLSPSMTVTALPMRSGSTAVRVALTTSGDKGSSARAGAMASWP</sequence>
<gene>
    <name evidence="2" type="ORF">GCM10011505_26020</name>
</gene>